<evidence type="ECO:0000256" key="6">
    <source>
        <dbReference type="PROSITE-ProRule" id="PRU00277"/>
    </source>
</evidence>
<gene>
    <name evidence="8" type="ORF">DI09_75p120</name>
</gene>
<dbReference type="FunFam" id="3.10.50.40:FF:000006">
    <property type="entry name" value="Peptidyl-prolyl cis-trans isomerase"/>
    <property type="match status" value="1"/>
</dbReference>
<dbReference type="PANTHER" id="PTHR10516:SF443">
    <property type="entry name" value="FK506-BINDING PROTEIN 59-RELATED"/>
    <property type="match status" value="1"/>
</dbReference>
<dbReference type="SUPFAM" id="SSF54534">
    <property type="entry name" value="FKBP-like"/>
    <property type="match status" value="1"/>
</dbReference>
<dbReference type="Pfam" id="PF00254">
    <property type="entry name" value="FKBP_C"/>
    <property type="match status" value="1"/>
</dbReference>
<protein>
    <recommendedName>
        <fullName evidence="2 6">peptidylprolyl isomerase</fullName>
        <ecNumber evidence="2 6">5.2.1.8</ecNumber>
    </recommendedName>
</protein>
<sequence>MEIEIAEGLCKQIIRAAPLEKSPQPGDRVLVHYTGSLLADGSTFDSSRTRGEPFSFILGKGEVIKGWDLGVATMHRTERSNLICAPEMAYGATGSPPAIPANSTLIFDNLISSSVKGLLRLSIALDGMHEYSAALLEAEKAKKLNSQVDPAIDAHIAVIKTHIAEQERKERAAYSRLF</sequence>
<dbReference type="RefSeq" id="XP_013236779.1">
    <property type="nucleotide sequence ID" value="XM_013381325.1"/>
</dbReference>
<comment type="caution">
    <text evidence="8">The sequence shown here is derived from an EMBL/GenBank/DDBJ whole genome shotgun (WGS) entry which is preliminary data.</text>
</comment>
<name>A0A098VMR5_9MICR</name>
<dbReference type="Proteomes" id="UP000029725">
    <property type="component" value="Unassembled WGS sequence"/>
</dbReference>
<dbReference type="InterPro" id="IPR050689">
    <property type="entry name" value="FKBP-type_PPIase"/>
</dbReference>
<dbReference type="Gene3D" id="1.25.40.10">
    <property type="entry name" value="Tetratricopeptide repeat domain"/>
    <property type="match status" value="1"/>
</dbReference>
<evidence type="ECO:0000313" key="8">
    <source>
        <dbReference type="EMBL" id="KGG50352.1"/>
    </source>
</evidence>
<comment type="similarity">
    <text evidence="5">Belongs to the FKBP-type PPIase family. FKBP1 subfamily.</text>
</comment>
<dbReference type="GO" id="GO:0005737">
    <property type="term" value="C:cytoplasm"/>
    <property type="evidence" value="ECO:0007669"/>
    <property type="project" value="TreeGrafter"/>
</dbReference>
<dbReference type="OrthoDB" id="1902587at2759"/>
<comment type="catalytic activity">
    <reaction evidence="1 6">
        <text>[protein]-peptidylproline (omega=180) = [protein]-peptidylproline (omega=0)</text>
        <dbReference type="Rhea" id="RHEA:16237"/>
        <dbReference type="Rhea" id="RHEA-COMP:10747"/>
        <dbReference type="Rhea" id="RHEA-COMP:10748"/>
        <dbReference type="ChEBI" id="CHEBI:83833"/>
        <dbReference type="ChEBI" id="CHEBI:83834"/>
        <dbReference type="EC" id="5.2.1.8"/>
    </reaction>
</comment>
<keyword evidence="9" id="KW-1185">Reference proteome</keyword>
<evidence type="ECO:0000256" key="5">
    <source>
        <dbReference type="ARBA" id="ARBA00038106"/>
    </source>
</evidence>
<evidence type="ECO:0000256" key="1">
    <source>
        <dbReference type="ARBA" id="ARBA00000971"/>
    </source>
</evidence>
<dbReference type="AlphaFoldDB" id="A0A098VMR5"/>
<dbReference type="PROSITE" id="PS50059">
    <property type="entry name" value="FKBP_PPIASE"/>
    <property type="match status" value="1"/>
</dbReference>
<dbReference type="InterPro" id="IPR001179">
    <property type="entry name" value="PPIase_FKBP_dom"/>
</dbReference>
<proteinExistence type="inferred from homology"/>
<keyword evidence="3 6" id="KW-0697">Rotamase</keyword>
<feature type="domain" description="PPIase FKBP-type" evidence="7">
    <location>
        <begin position="26"/>
        <end position="115"/>
    </location>
</feature>
<dbReference type="InterPro" id="IPR011990">
    <property type="entry name" value="TPR-like_helical_dom_sf"/>
</dbReference>
<dbReference type="GO" id="GO:0003755">
    <property type="term" value="F:peptidyl-prolyl cis-trans isomerase activity"/>
    <property type="evidence" value="ECO:0007669"/>
    <property type="project" value="UniProtKB-KW"/>
</dbReference>
<dbReference type="VEuPathDB" id="MicrosporidiaDB:DI09_75p120"/>
<dbReference type="GeneID" id="25260759"/>
<evidence type="ECO:0000313" key="9">
    <source>
        <dbReference type="Proteomes" id="UP000029725"/>
    </source>
</evidence>
<evidence type="ECO:0000256" key="2">
    <source>
        <dbReference type="ARBA" id="ARBA00013194"/>
    </source>
</evidence>
<evidence type="ECO:0000256" key="3">
    <source>
        <dbReference type="ARBA" id="ARBA00023110"/>
    </source>
</evidence>
<dbReference type="PANTHER" id="PTHR10516">
    <property type="entry name" value="PEPTIDYL-PROLYL CIS-TRANS ISOMERASE"/>
    <property type="match status" value="1"/>
</dbReference>
<dbReference type="EC" id="5.2.1.8" evidence="2 6"/>
<dbReference type="EMBL" id="JMKJ01000585">
    <property type="protein sequence ID" value="KGG50352.1"/>
    <property type="molecule type" value="Genomic_DNA"/>
</dbReference>
<evidence type="ECO:0000256" key="4">
    <source>
        <dbReference type="ARBA" id="ARBA00023235"/>
    </source>
</evidence>
<dbReference type="HOGENOM" id="CLU_1510971_0_0_1"/>
<reference evidence="8 9" key="1">
    <citation type="submission" date="2014-04" db="EMBL/GenBank/DDBJ databases">
        <title>A new species of microsporidia sheds light on the evolution of extreme parasitism.</title>
        <authorList>
            <person name="Haag K.L."/>
            <person name="James T.Y."/>
            <person name="Larsson R."/>
            <person name="Schaer T.M."/>
            <person name="Refardt D."/>
            <person name="Pombert J.-F."/>
            <person name="Ebert D."/>
        </authorList>
    </citation>
    <scope>NUCLEOTIDE SEQUENCE [LARGE SCALE GENOMIC DNA]</scope>
    <source>
        <strain evidence="8 9">UGP3</strain>
        <tissue evidence="8">Spores</tissue>
    </source>
</reference>
<dbReference type="InterPro" id="IPR046357">
    <property type="entry name" value="PPIase_dom_sf"/>
</dbReference>
<dbReference type="Gene3D" id="3.10.50.40">
    <property type="match status" value="1"/>
</dbReference>
<organism evidence="8 9">
    <name type="scientific">Mitosporidium daphniae</name>
    <dbReference type="NCBI Taxonomy" id="1485682"/>
    <lineage>
        <taxon>Eukaryota</taxon>
        <taxon>Fungi</taxon>
        <taxon>Fungi incertae sedis</taxon>
        <taxon>Microsporidia</taxon>
        <taxon>Mitosporidium</taxon>
    </lineage>
</organism>
<keyword evidence="4 6" id="KW-0413">Isomerase</keyword>
<accession>A0A098VMR5</accession>
<evidence type="ECO:0000259" key="7">
    <source>
        <dbReference type="PROSITE" id="PS50059"/>
    </source>
</evidence>